<evidence type="ECO:0000313" key="1">
    <source>
        <dbReference type="EnsemblPlants" id="AET6Gv20571200.3"/>
    </source>
</evidence>
<evidence type="ECO:0000313" key="2">
    <source>
        <dbReference type="Proteomes" id="UP000015105"/>
    </source>
</evidence>
<dbReference type="EnsemblPlants" id="AET6Gv20571200.3">
    <property type="protein sequence ID" value="AET6Gv20571200.3"/>
    <property type="gene ID" value="AET6Gv20571200"/>
</dbReference>
<protein>
    <submittedName>
        <fullName evidence="1">Uncharacterized protein</fullName>
    </submittedName>
</protein>
<dbReference type="Gramene" id="AET6Gv20571200.3">
    <property type="protein sequence ID" value="AET6Gv20571200.3"/>
    <property type="gene ID" value="AET6Gv20571200"/>
</dbReference>
<dbReference type="Proteomes" id="UP000015105">
    <property type="component" value="Chromosome 6D"/>
</dbReference>
<reference evidence="2" key="1">
    <citation type="journal article" date="2014" name="Science">
        <title>Ancient hybridizations among the ancestral genomes of bread wheat.</title>
        <authorList>
            <consortium name="International Wheat Genome Sequencing Consortium,"/>
            <person name="Marcussen T."/>
            <person name="Sandve S.R."/>
            <person name="Heier L."/>
            <person name="Spannagl M."/>
            <person name="Pfeifer M."/>
            <person name="Jakobsen K.S."/>
            <person name="Wulff B.B."/>
            <person name="Steuernagel B."/>
            <person name="Mayer K.F."/>
            <person name="Olsen O.A."/>
        </authorList>
    </citation>
    <scope>NUCLEOTIDE SEQUENCE [LARGE SCALE GENOMIC DNA]</scope>
    <source>
        <strain evidence="2">cv. AL8/78</strain>
    </source>
</reference>
<accession>A0A453P1J4</accession>
<organism evidence="1 2">
    <name type="scientific">Aegilops tauschii subsp. strangulata</name>
    <name type="common">Goatgrass</name>
    <dbReference type="NCBI Taxonomy" id="200361"/>
    <lineage>
        <taxon>Eukaryota</taxon>
        <taxon>Viridiplantae</taxon>
        <taxon>Streptophyta</taxon>
        <taxon>Embryophyta</taxon>
        <taxon>Tracheophyta</taxon>
        <taxon>Spermatophyta</taxon>
        <taxon>Magnoliopsida</taxon>
        <taxon>Liliopsida</taxon>
        <taxon>Poales</taxon>
        <taxon>Poaceae</taxon>
        <taxon>BOP clade</taxon>
        <taxon>Pooideae</taxon>
        <taxon>Triticodae</taxon>
        <taxon>Triticeae</taxon>
        <taxon>Triticinae</taxon>
        <taxon>Aegilops</taxon>
    </lineage>
</organism>
<sequence>MEPGVSELKSPSAHLKNFKLHCCHCLCNTACSGEVDCRIRMLDAAVLFSRLL</sequence>
<reference evidence="2" key="2">
    <citation type="journal article" date="2017" name="Nat. Plants">
        <title>The Aegilops tauschii genome reveals multiple impacts of transposons.</title>
        <authorList>
            <person name="Zhao G."/>
            <person name="Zou C."/>
            <person name="Li K."/>
            <person name="Wang K."/>
            <person name="Li T."/>
            <person name="Gao L."/>
            <person name="Zhang X."/>
            <person name="Wang H."/>
            <person name="Yang Z."/>
            <person name="Liu X."/>
            <person name="Jiang W."/>
            <person name="Mao L."/>
            <person name="Kong X."/>
            <person name="Jiao Y."/>
            <person name="Jia J."/>
        </authorList>
    </citation>
    <scope>NUCLEOTIDE SEQUENCE [LARGE SCALE GENOMIC DNA]</scope>
    <source>
        <strain evidence="2">cv. AL8/78</strain>
    </source>
</reference>
<name>A0A453P1J4_AEGTS</name>
<keyword evidence="2" id="KW-1185">Reference proteome</keyword>
<reference evidence="1" key="5">
    <citation type="journal article" date="2021" name="G3 (Bethesda)">
        <title>Aegilops tauschii genome assembly Aet v5.0 features greater sequence contiguity and improved annotation.</title>
        <authorList>
            <person name="Wang L."/>
            <person name="Zhu T."/>
            <person name="Rodriguez J.C."/>
            <person name="Deal K.R."/>
            <person name="Dubcovsky J."/>
            <person name="McGuire P.E."/>
            <person name="Lux T."/>
            <person name="Spannagl M."/>
            <person name="Mayer K.F.X."/>
            <person name="Baldrich P."/>
            <person name="Meyers B.C."/>
            <person name="Huo N."/>
            <person name="Gu Y.Q."/>
            <person name="Zhou H."/>
            <person name="Devos K.M."/>
            <person name="Bennetzen J.L."/>
            <person name="Unver T."/>
            <person name="Budak H."/>
            <person name="Gulick P.J."/>
            <person name="Galiba G."/>
            <person name="Kalapos B."/>
            <person name="Nelson D.R."/>
            <person name="Li P."/>
            <person name="You F.M."/>
            <person name="Luo M.C."/>
            <person name="Dvorak J."/>
        </authorList>
    </citation>
    <scope>NUCLEOTIDE SEQUENCE [LARGE SCALE GENOMIC DNA]</scope>
    <source>
        <strain evidence="1">cv. AL8/78</strain>
    </source>
</reference>
<dbReference type="AlphaFoldDB" id="A0A453P1J4"/>
<reference evidence="1" key="3">
    <citation type="journal article" date="2017" name="Nature">
        <title>Genome sequence of the progenitor of the wheat D genome Aegilops tauschii.</title>
        <authorList>
            <person name="Luo M.C."/>
            <person name="Gu Y.Q."/>
            <person name="Puiu D."/>
            <person name="Wang H."/>
            <person name="Twardziok S.O."/>
            <person name="Deal K.R."/>
            <person name="Huo N."/>
            <person name="Zhu T."/>
            <person name="Wang L."/>
            <person name="Wang Y."/>
            <person name="McGuire P.E."/>
            <person name="Liu S."/>
            <person name="Long H."/>
            <person name="Ramasamy R.K."/>
            <person name="Rodriguez J.C."/>
            <person name="Van S.L."/>
            <person name="Yuan L."/>
            <person name="Wang Z."/>
            <person name="Xia Z."/>
            <person name="Xiao L."/>
            <person name="Anderson O.D."/>
            <person name="Ouyang S."/>
            <person name="Liang Y."/>
            <person name="Zimin A.V."/>
            <person name="Pertea G."/>
            <person name="Qi P."/>
            <person name="Bennetzen J.L."/>
            <person name="Dai X."/>
            <person name="Dawson M.W."/>
            <person name="Muller H.G."/>
            <person name="Kugler K."/>
            <person name="Rivarola-Duarte L."/>
            <person name="Spannagl M."/>
            <person name="Mayer K.F.X."/>
            <person name="Lu F.H."/>
            <person name="Bevan M.W."/>
            <person name="Leroy P."/>
            <person name="Li P."/>
            <person name="You F.M."/>
            <person name="Sun Q."/>
            <person name="Liu Z."/>
            <person name="Lyons E."/>
            <person name="Wicker T."/>
            <person name="Salzberg S.L."/>
            <person name="Devos K.M."/>
            <person name="Dvorak J."/>
        </authorList>
    </citation>
    <scope>NUCLEOTIDE SEQUENCE [LARGE SCALE GENOMIC DNA]</scope>
    <source>
        <strain evidence="1">cv. AL8/78</strain>
    </source>
</reference>
<reference evidence="1" key="4">
    <citation type="submission" date="2019-03" db="UniProtKB">
        <authorList>
            <consortium name="EnsemblPlants"/>
        </authorList>
    </citation>
    <scope>IDENTIFICATION</scope>
</reference>
<proteinExistence type="predicted"/>